<name>A0ABZ2YN52_9BACT</name>
<feature type="transmembrane region" description="Helical" evidence="1">
    <location>
        <begin position="96"/>
        <end position="120"/>
    </location>
</feature>
<organism evidence="2 3">
    <name type="scientific">Chitinophaga pollutisoli</name>
    <dbReference type="NCBI Taxonomy" id="3133966"/>
    <lineage>
        <taxon>Bacteria</taxon>
        <taxon>Pseudomonadati</taxon>
        <taxon>Bacteroidota</taxon>
        <taxon>Chitinophagia</taxon>
        <taxon>Chitinophagales</taxon>
        <taxon>Chitinophagaceae</taxon>
        <taxon>Chitinophaga</taxon>
    </lineage>
</organism>
<keyword evidence="1" id="KW-0812">Transmembrane</keyword>
<sequence>MIDKQHQEDLLYDEDVSHVATRAELLPTWFKICLTVLIFTHFRELWGIGRVYLNTDFIETESMGNAIVKVVFAAYFLISGLTIVISLLYRVQWKHAVSLGIPIFSTSLLLNAVSLVGYFIGDMQRLVNAGTSIVNVLVLTVVIVNSFRIRKRWAEAVVVK</sequence>
<reference evidence="3" key="1">
    <citation type="submission" date="2024-03" db="EMBL/GenBank/DDBJ databases">
        <title>Chitinophaga horti sp. nov., isolated from garden soil.</title>
        <authorList>
            <person name="Lee D.S."/>
            <person name="Han D.M."/>
            <person name="Baek J.H."/>
            <person name="Choi D.G."/>
            <person name="Jeon J.H."/>
            <person name="Jeon C.O."/>
        </authorList>
    </citation>
    <scope>NUCLEOTIDE SEQUENCE [LARGE SCALE GENOMIC DNA]</scope>
    <source>
        <strain evidence="3">GPA1</strain>
    </source>
</reference>
<evidence type="ECO:0000313" key="2">
    <source>
        <dbReference type="EMBL" id="WZN40943.1"/>
    </source>
</evidence>
<keyword evidence="1" id="KW-1133">Transmembrane helix</keyword>
<feature type="transmembrane region" description="Helical" evidence="1">
    <location>
        <begin position="66"/>
        <end position="89"/>
    </location>
</feature>
<keyword evidence="1" id="KW-0472">Membrane</keyword>
<proteinExistence type="predicted"/>
<keyword evidence="3" id="KW-1185">Reference proteome</keyword>
<gene>
    <name evidence="2" type="ORF">WJU16_23555</name>
</gene>
<protein>
    <submittedName>
        <fullName evidence="2">Uncharacterized protein</fullName>
    </submittedName>
</protein>
<evidence type="ECO:0000313" key="3">
    <source>
        <dbReference type="Proteomes" id="UP001485459"/>
    </source>
</evidence>
<feature type="transmembrane region" description="Helical" evidence="1">
    <location>
        <begin position="126"/>
        <end position="144"/>
    </location>
</feature>
<evidence type="ECO:0000256" key="1">
    <source>
        <dbReference type="SAM" id="Phobius"/>
    </source>
</evidence>
<dbReference type="EMBL" id="CP149822">
    <property type="protein sequence ID" value="WZN40943.1"/>
    <property type="molecule type" value="Genomic_DNA"/>
</dbReference>
<dbReference type="Proteomes" id="UP001485459">
    <property type="component" value="Chromosome"/>
</dbReference>
<accession>A0ABZ2YN52</accession>
<dbReference type="RefSeq" id="WP_341835807.1">
    <property type="nucleotide sequence ID" value="NZ_CP149822.1"/>
</dbReference>